<dbReference type="AlphaFoldDB" id="A0A1M6ZM14"/>
<dbReference type="InterPro" id="IPR039437">
    <property type="entry name" value="FrzH/put_lumazine-bd"/>
</dbReference>
<keyword evidence="4" id="KW-1185">Reference proteome</keyword>
<evidence type="ECO:0000313" key="1">
    <source>
        <dbReference type="EMBL" id="SFC30493.1"/>
    </source>
</evidence>
<dbReference type="InterPro" id="IPR032710">
    <property type="entry name" value="NTF2-like_dom_sf"/>
</dbReference>
<reference evidence="2 3" key="1">
    <citation type="submission" date="2016-11" db="EMBL/GenBank/DDBJ databases">
        <authorList>
            <person name="Varghese N."/>
            <person name="Submissions S."/>
        </authorList>
    </citation>
    <scope>NUCLEOTIDE SEQUENCE [LARGE SCALE GENOMIC DNA]</scope>
    <source>
        <strain evidence="2 3">CGMCC 1.12174</strain>
        <strain evidence="1 4">DSM 26351</strain>
    </source>
</reference>
<dbReference type="Pfam" id="PF12893">
    <property type="entry name" value="Lumazine_bd_2"/>
    <property type="match status" value="1"/>
</dbReference>
<dbReference type="RefSeq" id="WP_072881640.1">
    <property type="nucleotide sequence ID" value="NZ_FOKU01000008.1"/>
</dbReference>
<dbReference type="EMBL" id="FOKU01000008">
    <property type="protein sequence ID" value="SFC30493.1"/>
    <property type="molecule type" value="Genomic_DNA"/>
</dbReference>
<comment type="caution">
    <text evidence="2">The sequence shown here is derived from an EMBL/GenBank/DDBJ whole genome shotgun (WGS) entry which is preliminary data.</text>
</comment>
<proteinExistence type="predicted"/>
<dbReference type="OrthoDB" id="1441434at2"/>
<name>A0A1M6ZM14_9FLAO</name>
<organism evidence="2 3">
    <name type="scientific">Flagellimonas taeanensis</name>
    <dbReference type="NCBI Taxonomy" id="1005926"/>
    <lineage>
        <taxon>Bacteria</taxon>
        <taxon>Pseudomonadati</taxon>
        <taxon>Bacteroidota</taxon>
        <taxon>Flavobacteriia</taxon>
        <taxon>Flavobacteriales</taxon>
        <taxon>Flavobacteriaceae</taxon>
        <taxon>Flagellimonas</taxon>
    </lineage>
</organism>
<evidence type="ECO:0000313" key="2">
    <source>
        <dbReference type="EMBL" id="SHL31375.1"/>
    </source>
</evidence>
<dbReference type="EMBL" id="FRAT01000009">
    <property type="protein sequence ID" value="SHL31375.1"/>
    <property type="molecule type" value="Genomic_DNA"/>
</dbReference>
<dbReference type="SUPFAM" id="SSF54427">
    <property type="entry name" value="NTF2-like"/>
    <property type="match status" value="1"/>
</dbReference>
<dbReference type="Proteomes" id="UP000198940">
    <property type="component" value="Unassembled WGS sequence"/>
</dbReference>
<protein>
    <submittedName>
        <fullName evidence="2">Lumazine-binding</fullName>
    </submittedName>
</protein>
<dbReference type="Gene3D" id="3.10.450.50">
    <property type="match status" value="1"/>
</dbReference>
<accession>A0A1M6ZM14</accession>
<evidence type="ECO:0000313" key="3">
    <source>
        <dbReference type="Proteomes" id="UP000184031"/>
    </source>
</evidence>
<dbReference type="STRING" id="1055723.SAMN05216293_3161"/>
<sequence>MNQTIQIEQAVKDFIKAGDTNDIQLLDRVLHKDYQNVQDGFFDKPGLYQFSKEEYKRLVGEKTFGGVPRTITVHSIEEYGSHLAVVNVTLESEALLFNSVIVVVRERSDWQILNNFPKIVGKG</sequence>
<evidence type="ECO:0000313" key="4">
    <source>
        <dbReference type="Proteomes" id="UP000198940"/>
    </source>
</evidence>
<gene>
    <name evidence="1" type="ORF">SAMN04487891_108207</name>
    <name evidence="2" type="ORF">SAMN05216293_3161</name>
</gene>
<dbReference type="Proteomes" id="UP000184031">
    <property type="component" value="Unassembled WGS sequence"/>
</dbReference>